<keyword evidence="7" id="KW-0675">Receptor</keyword>
<evidence type="ECO:0000256" key="3">
    <source>
        <dbReference type="ARBA" id="ARBA00022833"/>
    </source>
</evidence>
<evidence type="ECO:0000256" key="9">
    <source>
        <dbReference type="SAM" id="MobiDB-lite"/>
    </source>
</evidence>
<dbReference type="Proteomes" id="UP000095280">
    <property type="component" value="Unplaced"/>
</dbReference>
<keyword evidence="11" id="KW-1185">Reference proteome</keyword>
<dbReference type="InterPro" id="IPR013088">
    <property type="entry name" value="Znf_NHR/GATA"/>
</dbReference>
<feature type="compositionally biased region" description="Basic residues" evidence="9">
    <location>
        <begin position="533"/>
        <end position="548"/>
    </location>
</feature>
<evidence type="ECO:0000259" key="10">
    <source>
        <dbReference type="PROSITE" id="PS51030"/>
    </source>
</evidence>
<dbReference type="PANTHER" id="PTHR24082">
    <property type="entry name" value="NUCLEAR HORMONE RECEPTOR"/>
    <property type="match status" value="1"/>
</dbReference>
<dbReference type="AlphaFoldDB" id="A0A1I8FTU9"/>
<dbReference type="InterPro" id="IPR050234">
    <property type="entry name" value="Nuclear_hormone_rcpt_NR1"/>
</dbReference>
<sequence length="1070" mass="116609">LCSARADGKDFVLEDCGESTSVLGMRGNYAAVDDDADPKAGATVFDGSVRVAMDLLEIPVVIGSIPRGDGDLVALKEVLRVRGSPSDRTWSPPLSLKSLRQRSAWGRSLRLAMALWGWIRMPASARRRAVLAASLRTKMSSGGMLRKALRPSVSPGLSVDVPSVRLTEESLDILSSVSAFTTLEVGRQDASKAAVSVSVKTVAHSSASRHDVIVDGRRSSDWMTQMSLLDRSDLSHALSVLLAKMQALGGWLASRGGVLRLTSESPGFLDEDEPRLVELGVTHKVDRGCDAVLQINLQAMDSLVADHYHASLAFWLLGWSARSAGPLTMRTKVLGLVQRALDQAGPPGAPGGSAIAISGFSSANCLTGHRIGRLPRLLCRRSLGPSSGFGSFGILGFISFPLLATEDGQLSQTNMNCGLRRQALSPTRKRWVFCRSPSLAKTSLPSFLGQFSFGRSSRRLRLLSSELHQMKMQPSVLADLTTLTGRPARSWSMSAASMVRQALSSSSAVRSCSSPKTMTAGSPPPVAGPQYPRSRRRRSLRRWLRVRRASAEGPVARAGMSPAERRRKPICPRWGGAGARVTGRSCRGPGFSGGYVKQYHGLQAGKPDPHTQIRPKPLDGSPASEPSLSSSPRPVDSYPSAAFRKRHHDDDAKVSGSELSLPPPLLDPQVASGSGGGRPCAVCGDITEPASGDAGCCDSCKAFFRRCAVGGQELGCIRGDNACKITVANRKQCRACRYQCCLRAGLRQSPQQQQQQQQQHQTPPIKRQRSDGFAGSSASSGGGGSSSSVVDFEIPTKPVDNWKDALLKVVNYYGEDRTQIEGEFLAQIGNILESCTSADMSVPFQLSHDLSQGLSEQLNDWKEMISQLEIFIQPAVSFCKTFLATDFFKQMTEWRPEHSVLLVKRRIHSVLVPLFSLKFDPSKRQMSVSIDGKTYTVDPNKSIRNLDRSFMPGLSAVSSNDRYFEYIHKVTGSDVGLIALFTLMKLFDLSSTEKDELPEDIEQLAFDMFMRLAKVTRHAFIAKFDDRWQPKMRELCILFEWSKTFEESLSKLFASLSSQSPTPLFAEIYT</sequence>
<dbReference type="SMART" id="SM00399">
    <property type="entry name" value="ZnF_C4"/>
    <property type="match status" value="1"/>
</dbReference>
<keyword evidence="5" id="KW-0238">DNA-binding</keyword>
<evidence type="ECO:0000256" key="2">
    <source>
        <dbReference type="ARBA" id="ARBA00022771"/>
    </source>
</evidence>
<dbReference type="GO" id="GO:0008270">
    <property type="term" value="F:zinc ion binding"/>
    <property type="evidence" value="ECO:0007669"/>
    <property type="project" value="UniProtKB-KW"/>
</dbReference>
<dbReference type="SUPFAM" id="SSF57716">
    <property type="entry name" value="Glucocorticoid receptor-like (DNA-binding domain)"/>
    <property type="match status" value="1"/>
</dbReference>
<keyword evidence="6" id="KW-0804">Transcription</keyword>
<evidence type="ECO:0000256" key="4">
    <source>
        <dbReference type="ARBA" id="ARBA00023015"/>
    </source>
</evidence>
<feature type="compositionally biased region" description="Low complexity" evidence="9">
    <location>
        <begin position="621"/>
        <end position="634"/>
    </location>
</feature>
<evidence type="ECO:0000256" key="5">
    <source>
        <dbReference type="ARBA" id="ARBA00023125"/>
    </source>
</evidence>
<keyword evidence="4" id="KW-0805">Transcription regulation</keyword>
<feature type="domain" description="Nuclear receptor" evidence="10">
    <location>
        <begin position="677"/>
        <end position="753"/>
    </location>
</feature>
<keyword evidence="1" id="KW-0479">Metal-binding</keyword>
<keyword evidence="3" id="KW-0862">Zinc</keyword>
<dbReference type="PROSITE" id="PS51030">
    <property type="entry name" value="NUCLEAR_REC_DBD_2"/>
    <property type="match status" value="1"/>
</dbReference>
<feature type="compositionally biased region" description="Low complexity" evidence="9">
    <location>
        <begin position="751"/>
        <end position="761"/>
    </location>
</feature>
<dbReference type="GO" id="GO:0000122">
    <property type="term" value="P:negative regulation of transcription by RNA polymerase II"/>
    <property type="evidence" value="ECO:0007669"/>
    <property type="project" value="TreeGrafter"/>
</dbReference>
<dbReference type="GO" id="GO:0030154">
    <property type="term" value="P:cell differentiation"/>
    <property type="evidence" value="ECO:0007669"/>
    <property type="project" value="TreeGrafter"/>
</dbReference>
<evidence type="ECO:0000256" key="1">
    <source>
        <dbReference type="ARBA" id="ARBA00022723"/>
    </source>
</evidence>
<dbReference type="InterPro" id="IPR001628">
    <property type="entry name" value="Znf_hrmn_rcpt"/>
</dbReference>
<organism evidence="11 12">
    <name type="scientific">Macrostomum lignano</name>
    <dbReference type="NCBI Taxonomy" id="282301"/>
    <lineage>
        <taxon>Eukaryota</taxon>
        <taxon>Metazoa</taxon>
        <taxon>Spiralia</taxon>
        <taxon>Lophotrochozoa</taxon>
        <taxon>Platyhelminthes</taxon>
        <taxon>Rhabditophora</taxon>
        <taxon>Macrostomorpha</taxon>
        <taxon>Macrostomida</taxon>
        <taxon>Macrostomidae</taxon>
        <taxon>Macrostomum</taxon>
    </lineage>
</organism>
<dbReference type="PANTHER" id="PTHR24082:SF283">
    <property type="entry name" value="NUCLEAR HORMONE RECEPTOR HR96"/>
    <property type="match status" value="1"/>
</dbReference>
<dbReference type="GO" id="GO:0000978">
    <property type="term" value="F:RNA polymerase II cis-regulatory region sequence-specific DNA binding"/>
    <property type="evidence" value="ECO:0007669"/>
    <property type="project" value="TreeGrafter"/>
</dbReference>
<feature type="region of interest" description="Disordered" evidence="9">
    <location>
        <begin position="751"/>
        <end position="788"/>
    </location>
</feature>
<evidence type="ECO:0000313" key="12">
    <source>
        <dbReference type="WBParaSite" id="maker-unitig_49175-snap-gene-0.3-mRNA-1"/>
    </source>
</evidence>
<keyword evidence="8" id="KW-0539">Nucleus</keyword>
<evidence type="ECO:0000256" key="8">
    <source>
        <dbReference type="ARBA" id="ARBA00023242"/>
    </source>
</evidence>
<evidence type="ECO:0000256" key="7">
    <source>
        <dbReference type="ARBA" id="ARBA00023170"/>
    </source>
</evidence>
<dbReference type="WBParaSite" id="maker-unitig_49175-snap-gene-0.3-mRNA-1">
    <property type="protein sequence ID" value="maker-unitig_49175-snap-gene-0.3-mRNA-1"/>
    <property type="gene ID" value="maker-unitig_49175-snap-gene-0.3"/>
</dbReference>
<protein>
    <submittedName>
        <fullName evidence="12">Nuclear receptor domain-containing protein</fullName>
    </submittedName>
</protein>
<feature type="region of interest" description="Disordered" evidence="9">
    <location>
        <begin position="507"/>
        <end position="571"/>
    </location>
</feature>
<dbReference type="GO" id="GO:0004879">
    <property type="term" value="F:nuclear receptor activity"/>
    <property type="evidence" value="ECO:0007669"/>
    <property type="project" value="TreeGrafter"/>
</dbReference>
<reference evidence="12" key="1">
    <citation type="submission" date="2016-11" db="UniProtKB">
        <authorList>
            <consortium name="WormBaseParasite"/>
        </authorList>
    </citation>
    <scope>IDENTIFICATION</scope>
</reference>
<dbReference type="Gene3D" id="3.30.50.10">
    <property type="entry name" value="Erythroid Transcription Factor GATA-1, subunit A"/>
    <property type="match status" value="1"/>
</dbReference>
<evidence type="ECO:0000313" key="11">
    <source>
        <dbReference type="Proteomes" id="UP000095280"/>
    </source>
</evidence>
<dbReference type="GO" id="GO:0045944">
    <property type="term" value="P:positive regulation of transcription by RNA polymerase II"/>
    <property type="evidence" value="ECO:0007669"/>
    <property type="project" value="TreeGrafter"/>
</dbReference>
<dbReference type="Pfam" id="PF00105">
    <property type="entry name" value="zf-C4"/>
    <property type="match status" value="1"/>
</dbReference>
<name>A0A1I8FTU9_9PLAT</name>
<evidence type="ECO:0000256" key="6">
    <source>
        <dbReference type="ARBA" id="ARBA00023163"/>
    </source>
</evidence>
<proteinExistence type="predicted"/>
<accession>A0A1I8FTU9</accession>
<feature type="region of interest" description="Disordered" evidence="9">
    <location>
        <begin position="597"/>
        <end position="672"/>
    </location>
</feature>
<keyword evidence="2" id="KW-0863">Zinc-finger</keyword>